<protein>
    <submittedName>
        <fullName evidence="1">Unannotated protein</fullName>
    </submittedName>
</protein>
<dbReference type="EMBL" id="CAEZYR010000207">
    <property type="protein sequence ID" value="CAB4773938.1"/>
    <property type="molecule type" value="Genomic_DNA"/>
</dbReference>
<gene>
    <name evidence="1" type="ORF">UFOPK2754_03251</name>
</gene>
<sequence length="35" mass="3809">MSVAANHCGTPAAKIGLKTKMSLAWIPPRYTSFMQ</sequence>
<organism evidence="1">
    <name type="scientific">freshwater metagenome</name>
    <dbReference type="NCBI Taxonomy" id="449393"/>
    <lineage>
        <taxon>unclassified sequences</taxon>
        <taxon>metagenomes</taxon>
        <taxon>ecological metagenomes</taxon>
    </lineage>
</organism>
<reference evidence="1" key="1">
    <citation type="submission" date="2020-05" db="EMBL/GenBank/DDBJ databases">
        <authorList>
            <person name="Chiriac C."/>
            <person name="Salcher M."/>
            <person name="Ghai R."/>
            <person name="Kavagutti S V."/>
        </authorList>
    </citation>
    <scope>NUCLEOTIDE SEQUENCE</scope>
</reference>
<dbReference type="AlphaFoldDB" id="A0A6J6VSV6"/>
<accession>A0A6J6VSV6</accession>
<proteinExistence type="predicted"/>
<evidence type="ECO:0000313" key="1">
    <source>
        <dbReference type="EMBL" id="CAB4773938.1"/>
    </source>
</evidence>
<name>A0A6J6VSV6_9ZZZZ</name>